<keyword evidence="2" id="KW-1185">Reference proteome</keyword>
<evidence type="ECO:0000313" key="2">
    <source>
        <dbReference type="Proteomes" id="UP000016160"/>
    </source>
</evidence>
<accession>T2KR55</accession>
<dbReference type="HOGENOM" id="CLU_124370_1_0_10"/>
<evidence type="ECO:0000313" key="1">
    <source>
        <dbReference type="EMBL" id="CDF80931.1"/>
    </source>
</evidence>
<dbReference type="PATRIC" id="fig|1347342.6.peg.3247"/>
<dbReference type="Proteomes" id="UP000016160">
    <property type="component" value="Chromosome"/>
</dbReference>
<dbReference type="STRING" id="1347342.BN863_32190"/>
<name>T2KR55_FORAG</name>
<proteinExistence type="predicted"/>
<sequence length="187" mass="20987">MLHKPQFIKHKKSRSTRLSYKYTKYLSQTTFCCKLQTEISTMKKLFFIALTVLMMVNCTSDDSALYNPNLPDYSFDTGTLINTNLPLYNQLNFAGNYITLDSPYGINGLVLYYLGGTQYVAYELSDPNHPITTCSKLDVNGLIASCRCDDGNSYNIINGLPETGTTGGYTLQPYRVEVSGSIVRVYN</sequence>
<gene>
    <name evidence="1" type="ORF">BN863_32190</name>
</gene>
<dbReference type="AlphaFoldDB" id="T2KR55"/>
<dbReference type="eggNOG" id="COG2146">
    <property type="taxonomic scope" value="Bacteria"/>
</dbReference>
<protein>
    <recommendedName>
        <fullName evidence="3">Rieske domain-containing protein</fullName>
    </recommendedName>
</protein>
<evidence type="ECO:0008006" key="3">
    <source>
        <dbReference type="Google" id="ProtNLM"/>
    </source>
</evidence>
<organism evidence="1 2">
    <name type="scientific">Formosa agariphila (strain DSM 15362 / KCTC 12365 / LMG 23005 / KMM 3901 / M-2Alg 35-1)</name>
    <dbReference type="NCBI Taxonomy" id="1347342"/>
    <lineage>
        <taxon>Bacteria</taxon>
        <taxon>Pseudomonadati</taxon>
        <taxon>Bacteroidota</taxon>
        <taxon>Flavobacteriia</taxon>
        <taxon>Flavobacteriales</taxon>
        <taxon>Flavobacteriaceae</taxon>
        <taxon>Formosa</taxon>
    </lineage>
</organism>
<reference evidence="1 2" key="1">
    <citation type="journal article" date="2013" name="Appl. Environ. Microbiol.">
        <title>The genome of the alga-associated marine flavobacterium Formosa agariphila KMM 3901T reveals a broad potential for degradation of algal polysaccharides.</title>
        <authorList>
            <person name="Mann A.J."/>
            <person name="Hahnke R.L."/>
            <person name="Huang S."/>
            <person name="Werner J."/>
            <person name="Xing P."/>
            <person name="Barbeyron T."/>
            <person name="Huettel B."/>
            <person name="Stueber K."/>
            <person name="Reinhardt R."/>
            <person name="Harder J."/>
            <person name="Gloeckner F.O."/>
            <person name="Amann R.I."/>
            <person name="Teeling H."/>
        </authorList>
    </citation>
    <scope>NUCLEOTIDE SEQUENCE [LARGE SCALE GENOMIC DNA]</scope>
    <source>
        <strain evidence="2">DSM 15362 / KCTC 12365 / LMG 23005 / KMM 3901</strain>
    </source>
</reference>
<dbReference type="EMBL" id="HG315671">
    <property type="protein sequence ID" value="CDF80931.1"/>
    <property type="molecule type" value="Genomic_DNA"/>
</dbReference>